<accession>A0A426XD97</accession>
<feature type="compositionally biased region" description="Basic residues" evidence="1">
    <location>
        <begin position="40"/>
        <end position="53"/>
    </location>
</feature>
<feature type="region of interest" description="Disordered" evidence="1">
    <location>
        <begin position="36"/>
        <end position="78"/>
    </location>
</feature>
<protein>
    <submittedName>
        <fullName evidence="2">Uncharacterized protein</fullName>
    </submittedName>
</protein>
<dbReference type="Proteomes" id="UP000287651">
    <property type="component" value="Unassembled WGS sequence"/>
</dbReference>
<evidence type="ECO:0000313" key="2">
    <source>
        <dbReference type="EMBL" id="RRT37437.1"/>
    </source>
</evidence>
<dbReference type="EMBL" id="AMZH03022302">
    <property type="protein sequence ID" value="RRT37437.1"/>
    <property type="molecule type" value="Genomic_DNA"/>
</dbReference>
<comment type="caution">
    <text evidence="2">The sequence shown here is derived from an EMBL/GenBank/DDBJ whole genome shotgun (WGS) entry which is preliminary data.</text>
</comment>
<name>A0A426XD97_ENSVE</name>
<feature type="compositionally biased region" description="Low complexity" evidence="1">
    <location>
        <begin position="66"/>
        <end position="77"/>
    </location>
</feature>
<gene>
    <name evidence="2" type="ORF">B296_00030673</name>
</gene>
<evidence type="ECO:0000256" key="1">
    <source>
        <dbReference type="SAM" id="MobiDB-lite"/>
    </source>
</evidence>
<dbReference type="AlphaFoldDB" id="A0A426XD97"/>
<reference evidence="2 3" key="1">
    <citation type="journal article" date="2014" name="Agronomy (Basel)">
        <title>A Draft Genome Sequence for Ensete ventricosum, the Drought-Tolerant Tree Against Hunger.</title>
        <authorList>
            <person name="Harrison J."/>
            <person name="Moore K.A."/>
            <person name="Paszkiewicz K."/>
            <person name="Jones T."/>
            <person name="Grant M."/>
            <person name="Ambacheew D."/>
            <person name="Muzemil S."/>
            <person name="Studholme D.J."/>
        </authorList>
    </citation>
    <scope>NUCLEOTIDE SEQUENCE [LARGE SCALE GENOMIC DNA]</scope>
</reference>
<evidence type="ECO:0000313" key="3">
    <source>
        <dbReference type="Proteomes" id="UP000287651"/>
    </source>
</evidence>
<sequence>MEAAIPWPVRRLGESELLGNSPGVRRELAKGIGSLPGWRKGVHQKKTKTRRKIVGGSRKACRDSLGDSSKGSGSSLGTHWEITGRLTVRMSKAAGLVGVLSVVDPPRTGG</sequence>
<organism evidence="2 3">
    <name type="scientific">Ensete ventricosum</name>
    <name type="common">Abyssinian banana</name>
    <name type="synonym">Musa ensete</name>
    <dbReference type="NCBI Taxonomy" id="4639"/>
    <lineage>
        <taxon>Eukaryota</taxon>
        <taxon>Viridiplantae</taxon>
        <taxon>Streptophyta</taxon>
        <taxon>Embryophyta</taxon>
        <taxon>Tracheophyta</taxon>
        <taxon>Spermatophyta</taxon>
        <taxon>Magnoliopsida</taxon>
        <taxon>Liliopsida</taxon>
        <taxon>Zingiberales</taxon>
        <taxon>Musaceae</taxon>
        <taxon>Ensete</taxon>
    </lineage>
</organism>
<proteinExistence type="predicted"/>